<dbReference type="KEGG" id="camy:CSUIS_0544"/>
<dbReference type="EMBL" id="CP018789">
    <property type="protein sequence ID" value="ARR00371.1"/>
    <property type="molecule type" value="Genomic_DNA"/>
</dbReference>
<protein>
    <submittedName>
        <fullName evidence="1">Uncharacterized protein</fullName>
    </submittedName>
</protein>
<organism evidence="1 2">
    <name type="scientific">Campylobacter porcelli</name>
    <dbReference type="NCBI Taxonomy" id="1660073"/>
    <lineage>
        <taxon>Bacteria</taxon>
        <taxon>Pseudomonadati</taxon>
        <taxon>Campylobacterota</taxon>
        <taxon>Epsilonproteobacteria</taxon>
        <taxon>Campylobacterales</taxon>
        <taxon>Campylobacteraceae</taxon>
        <taxon>Campylobacter</taxon>
    </lineage>
</organism>
<gene>
    <name evidence="1" type="ORF">CSUIS_0544</name>
</gene>
<dbReference type="AlphaFoldDB" id="A0A1X9SVV3"/>
<proteinExistence type="predicted"/>
<sequence>MGYYDRMLRTLQAPSTNGGVGTGLGLAAIGQALSNISKISDDRAKAIAEEDRANWERAYKDNEMAMAIEQNINNSAQRKFENDMAVKKLNLDEKATQAQINQMNTNAAIARDAHNLARLDNYTLTRLLQDFIQNGNVNSGLFAQYKFGVPINMDFMPSKGGVNIDKIGDIKID</sequence>
<dbReference type="RefSeq" id="WP_086297013.1">
    <property type="nucleotide sequence ID" value="NZ_CP018789.1"/>
</dbReference>
<dbReference type="STRING" id="1660073.CSUIS_0544"/>
<reference evidence="2" key="1">
    <citation type="journal article" date="2017" name="Genome Biol. Evol.">
        <title>Comparative Genomic Analysis Identifies a Campylobacter Clade Deficient in Selenium Metabolism.</title>
        <authorList>
            <person name="Miller W.G."/>
            <person name="Yee E."/>
            <person name="Lopes B.S."/>
            <person name="Chapman M.H."/>
            <person name="Huynh S."/>
            <person name="Bono J.L."/>
            <person name="Parker C.T."/>
            <person name="Strachan N.J.C."/>
            <person name="Forbes K.J."/>
        </authorList>
    </citation>
    <scope>NUCLEOTIDE SEQUENCE [LARGE SCALE GENOMIC DNA]</scope>
    <source>
        <strain evidence="2">RM6137</strain>
    </source>
</reference>
<evidence type="ECO:0000313" key="1">
    <source>
        <dbReference type="EMBL" id="ARR00371.1"/>
    </source>
</evidence>
<name>A0A1X9SVV3_9BACT</name>
<evidence type="ECO:0000313" key="2">
    <source>
        <dbReference type="Proteomes" id="UP000194260"/>
    </source>
</evidence>
<dbReference type="Proteomes" id="UP000194260">
    <property type="component" value="Chromosome"/>
</dbReference>
<accession>A0A1X9SVV3</accession>